<evidence type="ECO:0000256" key="1">
    <source>
        <dbReference type="ARBA" id="ARBA00022741"/>
    </source>
</evidence>
<evidence type="ECO:0000313" key="3">
    <source>
        <dbReference type="EMBL" id="KAK7099615.1"/>
    </source>
</evidence>
<dbReference type="SMART" id="SM00174">
    <property type="entry name" value="RHO"/>
    <property type="match status" value="1"/>
</dbReference>
<dbReference type="InterPro" id="IPR001806">
    <property type="entry name" value="Small_GTPase"/>
</dbReference>
<dbReference type="AlphaFoldDB" id="A0AAN9B5E3"/>
<evidence type="ECO:0000313" key="4">
    <source>
        <dbReference type="Proteomes" id="UP001374579"/>
    </source>
</evidence>
<dbReference type="InterPro" id="IPR027417">
    <property type="entry name" value="P-loop_NTPase"/>
</dbReference>
<dbReference type="SMART" id="SM00173">
    <property type="entry name" value="RAS"/>
    <property type="match status" value="1"/>
</dbReference>
<dbReference type="SUPFAM" id="SSF52540">
    <property type="entry name" value="P-loop containing nucleoside triphosphate hydrolases"/>
    <property type="match status" value="1"/>
</dbReference>
<accession>A0AAN9B5E3</accession>
<dbReference type="PROSITE" id="PS51421">
    <property type="entry name" value="RAS"/>
    <property type="match status" value="1"/>
</dbReference>
<name>A0AAN9B5E3_9CAEN</name>
<sequence>MPLDESDCAATYKVLVVGEHSVGKTALLNRLMNREFRVSMMPTIGVDFVKKIFEVDGALVQLVIWDTAGQERFRSITRLQYRGVQGIVLVYDVTNSQSFTHLQFWINSIHSEIRHSQHQYEPIPIILCGNKADMADSRQVDTRRGEKVRERWALVDMADRSTHAYGEGRR</sequence>
<keyword evidence="2" id="KW-0342">GTP-binding</keyword>
<keyword evidence="1" id="KW-0547">Nucleotide-binding</keyword>
<dbReference type="InterPro" id="IPR005225">
    <property type="entry name" value="Small_GTP-bd"/>
</dbReference>
<dbReference type="PANTHER" id="PTHR47977">
    <property type="entry name" value="RAS-RELATED PROTEIN RAB"/>
    <property type="match status" value="1"/>
</dbReference>
<protein>
    <submittedName>
        <fullName evidence="3">Uncharacterized protein</fullName>
    </submittedName>
</protein>
<comment type="caution">
    <text evidence="3">The sequence shown here is derived from an EMBL/GenBank/DDBJ whole genome shotgun (WGS) entry which is preliminary data.</text>
</comment>
<dbReference type="CDD" id="cd00154">
    <property type="entry name" value="Rab"/>
    <property type="match status" value="1"/>
</dbReference>
<dbReference type="InterPro" id="IPR050227">
    <property type="entry name" value="Rab"/>
</dbReference>
<dbReference type="GO" id="GO:0003924">
    <property type="term" value="F:GTPase activity"/>
    <property type="evidence" value="ECO:0007669"/>
    <property type="project" value="InterPro"/>
</dbReference>
<evidence type="ECO:0000256" key="2">
    <source>
        <dbReference type="ARBA" id="ARBA00023134"/>
    </source>
</evidence>
<dbReference type="Proteomes" id="UP001374579">
    <property type="component" value="Unassembled WGS sequence"/>
</dbReference>
<proteinExistence type="predicted"/>
<dbReference type="Gene3D" id="3.40.50.300">
    <property type="entry name" value="P-loop containing nucleotide triphosphate hydrolases"/>
    <property type="match status" value="1"/>
</dbReference>
<dbReference type="GO" id="GO:0005525">
    <property type="term" value="F:GTP binding"/>
    <property type="evidence" value="ECO:0007669"/>
    <property type="project" value="UniProtKB-KW"/>
</dbReference>
<reference evidence="3 4" key="1">
    <citation type="submission" date="2024-02" db="EMBL/GenBank/DDBJ databases">
        <title>Chromosome-scale genome assembly of the rough periwinkle Littorina saxatilis.</title>
        <authorList>
            <person name="De Jode A."/>
            <person name="Faria R."/>
            <person name="Formenti G."/>
            <person name="Sims Y."/>
            <person name="Smith T.P."/>
            <person name="Tracey A."/>
            <person name="Wood J.M.D."/>
            <person name="Zagrodzka Z.B."/>
            <person name="Johannesson K."/>
            <person name="Butlin R.K."/>
            <person name="Leder E.H."/>
        </authorList>
    </citation>
    <scope>NUCLEOTIDE SEQUENCE [LARGE SCALE GENOMIC DNA]</scope>
    <source>
        <strain evidence="3">Snail1</strain>
        <tissue evidence="3">Muscle</tissue>
    </source>
</reference>
<dbReference type="PRINTS" id="PR00449">
    <property type="entry name" value="RASTRNSFRMNG"/>
</dbReference>
<keyword evidence="4" id="KW-1185">Reference proteome</keyword>
<dbReference type="FunFam" id="3.40.50.300:FF:001447">
    <property type="entry name" value="Ras-related protein Rab-1B"/>
    <property type="match status" value="1"/>
</dbReference>
<organism evidence="3 4">
    <name type="scientific">Littorina saxatilis</name>
    <dbReference type="NCBI Taxonomy" id="31220"/>
    <lineage>
        <taxon>Eukaryota</taxon>
        <taxon>Metazoa</taxon>
        <taxon>Spiralia</taxon>
        <taxon>Lophotrochozoa</taxon>
        <taxon>Mollusca</taxon>
        <taxon>Gastropoda</taxon>
        <taxon>Caenogastropoda</taxon>
        <taxon>Littorinimorpha</taxon>
        <taxon>Littorinoidea</taxon>
        <taxon>Littorinidae</taxon>
        <taxon>Littorina</taxon>
    </lineage>
</organism>
<dbReference type="PROSITE" id="PS51419">
    <property type="entry name" value="RAB"/>
    <property type="match status" value="1"/>
</dbReference>
<gene>
    <name evidence="3" type="ORF">V1264_022702</name>
</gene>
<dbReference type="Pfam" id="PF00071">
    <property type="entry name" value="Ras"/>
    <property type="match status" value="1"/>
</dbReference>
<dbReference type="SMART" id="SM00175">
    <property type="entry name" value="RAB"/>
    <property type="match status" value="1"/>
</dbReference>
<dbReference type="NCBIfam" id="TIGR00231">
    <property type="entry name" value="small_GTP"/>
    <property type="match status" value="1"/>
</dbReference>
<dbReference type="EMBL" id="JBAMIC010000011">
    <property type="protein sequence ID" value="KAK7099615.1"/>
    <property type="molecule type" value="Genomic_DNA"/>
</dbReference>